<dbReference type="AlphaFoldDB" id="A0A6N4SMG2"/>
<evidence type="ECO:0000256" key="2">
    <source>
        <dbReference type="PIRSR" id="PIRSR634015-3"/>
    </source>
</evidence>
<keyword evidence="2" id="KW-0479">Metal-binding</keyword>
<feature type="chain" id="PRO_5026957592" evidence="3">
    <location>
        <begin position="22"/>
        <end position="545"/>
    </location>
</feature>
<feature type="binding site" evidence="2">
    <location>
        <position position="327"/>
    </location>
    <ligand>
        <name>Zn(2+)</name>
        <dbReference type="ChEBI" id="CHEBI:29105"/>
        <note>catalytic</note>
    </ligand>
</feature>
<dbReference type="SUPFAM" id="SSF55486">
    <property type="entry name" value="Metalloproteases ('zincins'), catalytic domain"/>
    <property type="match status" value="1"/>
</dbReference>
<dbReference type="PANTHER" id="PTHR45726">
    <property type="entry name" value="LEUKOTRIENE A-4 HYDROLASE"/>
    <property type="match status" value="1"/>
</dbReference>
<feature type="active site" description="Proton acceptor" evidence="1">
    <location>
        <position position="324"/>
    </location>
</feature>
<dbReference type="CDD" id="cd09603">
    <property type="entry name" value="M1_APN_like"/>
    <property type="match status" value="1"/>
</dbReference>
<dbReference type="InterPro" id="IPR034015">
    <property type="entry name" value="M1_LTA4H"/>
</dbReference>
<dbReference type="SUPFAM" id="SSF63737">
    <property type="entry name" value="Leukotriene A4 hydrolase N-terminal domain"/>
    <property type="match status" value="1"/>
</dbReference>
<keyword evidence="6" id="KW-1185">Reference proteome</keyword>
<feature type="domain" description="Peptidase M1 membrane alanine aminopeptidase" evidence="4">
    <location>
        <begin position="268"/>
        <end position="460"/>
    </location>
</feature>
<gene>
    <name evidence="5" type="primary">pepN</name>
    <name evidence="5" type="ordered locus">CHU_0163</name>
</gene>
<dbReference type="Gene3D" id="1.10.390.10">
    <property type="entry name" value="Neutral Protease Domain 2"/>
    <property type="match status" value="1"/>
</dbReference>
<dbReference type="GO" id="GO:0008270">
    <property type="term" value="F:zinc ion binding"/>
    <property type="evidence" value="ECO:0007669"/>
    <property type="project" value="InterPro"/>
</dbReference>
<dbReference type="InterPro" id="IPR014782">
    <property type="entry name" value="Peptidase_M1_dom"/>
</dbReference>
<dbReference type="Pfam" id="PF01433">
    <property type="entry name" value="Peptidase_M1"/>
    <property type="match status" value="1"/>
</dbReference>
<accession>A0A6N4SMG2</accession>
<feature type="binding site" evidence="2">
    <location>
        <position position="346"/>
    </location>
    <ligand>
        <name>Zn(2+)</name>
        <dbReference type="ChEBI" id="CHEBI:29105"/>
        <note>catalytic</note>
    </ligand>
</feature>
<dbReference type="EC" id="3.4.11.2" evidence="5"/>
<keyword evidence="2" id="KW-0862">Zinc</keyword>
<reference evidence="5 6" key="1">
    <citation type="journal article" date="2007" name="Appl. Environ. Microbiol.">
        <title>Genome sequence of the cellulolytic gliding bacterium Cytophaga hutchinsonii.</title>
        <authorList>
            <person name="Xie G."/>
            <person name="Bruce D.C."/>
            <person name="Challacombe J.F."/>
            <person name="Chertkov O."/>
            <person name="Detter J.C."/>
            <person name="Gilna P."/>
            <person name="Han C.S."/>
            <person name="Lucas S."/>
            <person name="Misra M."/>
            <person name="Myers G.L."/>
            <person name="Richardson P."/>
            <person name="Tapia R."/>
            <person name="Thayer N."/>
            <person name="Thompson L.S."/>
            <person name="Brettin T.S."/>
            <person name="Henrissat B."/>
            <person name="Wilson D.B."/>
            <person name="McBride M.J."/>
        </authorList>
    </citation>
    <scope>NUCLEOTIDE SEQUENCE [LARGE SCALE GENOMIC DNA]</scope>
    <source>
        <strain evidence="6">ATCC 33406 / DSM 1761 / CIP 103989 / NBRC 15051 / NCIMB 9469 / D465</strain>
    </source>
</reference>
<dbReference type="InterPro" id="IPR027268">
    <property type="entry name" value="Peptidase_M4/M1_CTD_sf"/>
</dbReference>
<evidence type="ECO:0000259" key="4">
    <source>
        <dbReference type="Pfam" id="PF01433"/>
    </source>
</evidence>
<dbReference type="Proteomes" id="UP000001822">
    <property type="component" value="Chromosome"/>
</dbReference>
<evidence type="ECO:0000256" key="1">
    <source>
        <dbReference type="PIRSR" id="PIRSR634015-1"/>
    </source>
</evidence>
<dbReference type="RefSeq" id="WP_011583571.1">
    <property type="nucleotide sequence ID" value="NC_008255.1"/>
</dbReference>
<evidence type="ECO:0000256" key="3">
    <source>
        <dbReference type="SAM" id="SignalP"/>
    </source>
</evidence>
<proteinExistence type="predicted"/>
<dbReference type="EMBL" id="CP000383">
    <property type="protein sequence ID" value="ABG57455.1"/>
    <property type="molecule type" value="Genomic_DNA"/>
</dbReference>
<feature type="active site" description="Proton donor" evidence="1">
    <location>
        <position position="400"/>
    </location>
</feature>
<keyword evidence="3" id="KW-0732">Signal</keyword>
<keyword evidence="5" id="KW-0378">Hydrolase</keyword>
<feature type="signal peptide" evidence="3">
    <location>
        <begin position="1"/>
        <end position="21"/>
    </location>
</feature>
<evidence type="ECO:0000313" key="6">
    <source>
        <dbReference type="Proteomes" id="UP000001822"/>
    </source>
</evidence>
<organism evidence="5 6">
    <name type="scientific">Cytophaga hutchinsonii (strain ATCC 33406 / DSM 1761 / CIP 103989 / NBRC 15051 / NCIMB 9469 / D465)</name>
    <dbReference type="NCBI Taxonomy" id="269798"/>
    <lineage>
        <taxon>Bacteria</taxon>
        <taxon>Pseudomonadati</taxon>
        <taxon>Bacteroidota</taxon>
        <taxon>Cytophagia</taxon>
        <taxon>Cytophagales</taxon>
        <taxon>Cytophagaceae</taxon>
        <taxon>Cytophaga</taxon>
    </lineage>
</organism>
<dbReference type="InterPro" id="IPR042097">
    <property type="entry name" value="Aminopeptidase_N-like_N_sf"/>
</dbReference>
<dbReference type="GO" id="GO:0008237">
    <property type="term" value="F:metallopeptidase activity"/>
    <property type="evidence" value="ECO:0007669"/>
    <property type="project" value="InterPro"/>
</dbReference>
<dbReference type="OrthoDB" id="100605at2"/>
<keyword evidence="5" id="KW-0031">Aminopeptidase</keyword>
<dbReference type="KEGG" id="chu:CHU_0163"/>
<dbReference type="GO" id="GO:0016285">
    <property type="term" value="F:alanyl aminopeptidase activity"/>
    <property type="evidence" value="ECO:0007669"/>
    <property type="project" value="UniProtKB-EC"/>
</dbReference>
<protein>
    <submittedName>
        <fullName evidence="5">Aminopeptidase N</fullName>
        <ecNumber evidence="5">3.4.11.2</ecNumber>
    </submittedName>
</protein>
<evidence type="ECO:0000313" key="5">
    <source>
        <dbReference type="EMBL" id="ABG57455.1"/>
    </source>
</evidence>
<dbReference type="PANTHER" id="PTHR45726:SF3">
    <property type="entry name" value="LEUKOTRIENE A-4 HYDROLASE"/>
    <property type="match status" value="1"/>
</dbReference>
<feature type="binding site" evidence="2">
    <location>
        <position position="323"/>
    </location>
    <ligand>
        <name>Zn(2+)</name>
        <dbReference type="ChEBI" id="CHEBI:29105"/>
        <note>catalytic</note>
    </ligand>
</feature>
<dbReference type="Gene3D" id="2.60.40.1730">
    <property type="entry name" value="tricorn interacting facor f3 domain"/>
    <property type="match status" value="1"/>
</dbReference>
<name>A0A6N4SMG2_CYTH3</name>
<sequence>MCRFLLLIFWCISLLPIQSVAQSTTFNRFDSLRGALDINRTCFDVHYYDLSVKIDVAQKRLQGVNNIYFKTTTPTSTIQLDLYNNLIIDSVCYNNIKLSFKRDSNSFFVYFPSILSGNAFGNIHVYYEGNPTIAKKAPWDGGWVFTKDSLNRPWAAVACEGIGASLWWPLKDHLSDEPDSMRMHFTVPQGLMAIGNGVLESTDTKAGLTIYNWKVNYPINSYNVTCNIANYIHLTDYHVQLNKDTLAIDYYVLDYNQPKAWNHFKQVHPMLNCYEHYFGPYPFFRDGYALVETPYWGMEHQGAIAYGNDYTNKIIDFDYIIIHESGHEWWGNNVSTKDHAEMWIHESFTTYTENLLVEYFYGYDMSVRYLNLNKQLIKNEESIIGPLDVNYEGWQGSDMYYKGAWILHTFRNVLHNDSLWFSILKNIQTDFALQTIDTKTLLAYINAKAGKDYTWFFEQYLYHAKPPILDFYTEKIKKNMRVYYKWNNTRSDFSMSIPVNNANNTLSYITPTSDYKFIDVKFKNYNKNFFNQNYNYYLLQLAKRP</sequence>
<keyword evidence="5" id="KW-0645">Protease</keyword>
<comment type="cofactor">
    <cofactor evidence="2">
        <name>Zn(2+)</name>
        <dbReference type="ChEBI" id="CHEBI:29105"/>
    </cofactor>
    <text evidence="2">Binds 1 zinc ion per subunit.</text>
</comment>